<protein>
    <recommendedName>
        <fullName evidence="1">Ricin B lectin domain-containing protein</fullName>
    </recommendedName>
</protein>
<evidence type="ECO:0000313" key="2">
    <source>
        <dbReference type="EMBL" id="QAS80888.1"/>
    </source>
</evidence>
<reference evidence="2 3" key="1">
    <citation type="submission" date="2019-01" db="EMBL/GenBank/DDBJ databases">
        <title>Genomic insights into the origins and evolution of symbiotic genes in the Phaseolus vulgaris microsymbionts.</title>
        <authorList>
            <person name="Tong W."/>
        </authorList>
    </citation>
    <scope>NUCLEOTIDE SEQUENCE [LARGE SCALE GENOMIC DNA]</scope>
    <source>
        <strain evidence="2 3">FH23</strain>
        <plasmid evidence="3">prapfh23a</plasmid>
    </source>
</reference>
<feature type="domain" description="Ricin B lectin" evidence="1">
    <location>
        <begin position="2"/>
        <end position="135"/>
    </location>
</feature>
<dbReference type="Gene3D" id="2.80.10.50">
    <property type="match status" value="1"/>
</dbReference>
<dbReference type="SMART" id="SM00458">
    <property type="entry name" value="RICIN"/>
    <property type="match status" value="1"/>
</dbReference>
<dbReference type="PROSITE" id="PS50231">
    <property type="entry name" value="RICIN_B_LECTIN"/>
    <property type="match status" value="1"/>
</dbReference>
<keyword evidence="2" id="KW-0614">Plasmid</keyword>
<keyword evidence="3" id="KW-1185">Reference proteome</keyword>
<geneLocation type="plasmid" evidence="3">
    <name>prapfh23a</name>
</geneLocation>
<dbReference type="InterPro" id="IPR035992">
    <property type="entry name" value="Ricin_B-like_lectins"/>
</dbReference>
<dbReference type="Proteomes" id="UP000220927">
    <property type="component" value="Plasmid pRapFH23a"/>
</dbReference>
<dbReference type="EMBL" id="CP034999">
    <property type="protein sequence ID" value="QAS80888.1"/>
    <property type="molecule type" value="Genomic_DNA"/>
</dbReference>
<dbReference type="Pfam" id="PF00652">
    <property type="entry name" value="Ricin_B_lectin"/>
    <property type="match status" value="1"/>
</dbReference>
<dbReference type="RefSeq" id="WP_054186203.1">
    <property type="nucleotide sequence ID" value="NZ_CP034999.1"/>
</dbReference>
<evidence type="ECO:0000259" key="1">
    <source>
        <dbReference type="SMART" id="SM00458"/>
    </source>
</evidence>
<dbReference type="CDD" id="cd00161">
    <property type="entry name" value="beta-trefoil_Ricin-like"/>
    <property type="match status" value="1"/>
</dbReference>
<dbReference type="SUPFAM" id="SSF50370">
    <property type="entry name" value="Ricin B-like lectins"/>
    <property type="match status" value="1"/>
</dbReference>
<dbReference type="InterPro" id="IPR000772">
    <property type="entry name" value="Ricin_B_lectin"/>
</dbReference>
<dbReference type="KEGG" id="rad:CO657_22935"/>
<gene>
    <name evidence="2" type="ORF">CO657_22935</name>
</gene>
<name>A0AAE5U0H5_9HYPH</name>
<evidence type="ECO:0000313" key="3">
    <source>
        <dbReference type="Proteomes" id="UP000220927"/>
    </source>
</evidence>
<dbReference type="AlphaFoldDB" id="A0AAE5U0H5"/>
<sequence length="150" mass="16841">MGQYVIEFKQNPDFVLGVDDQKEGAKVVLREKDSTVYRHALWDLNSDSGAITLNSSAGNLAIGSDRLDPQAQLSLKVYNPTDEKQRWELLKKPGFILSNGDNRLCIDNDARGTSTGNRIWLFQFNGSPAQQWNFVSLSNRLMSTFQEAAE</sequence>
<proteinExistence type="predicted"/>
<accession>A0AAE5U0H5</accession>
<organism evidence="2 3">
    <name type="scientific">Rhizobium acidisoli</name>
    <dbReference type="NCBI Taxonomy" id="1538158"/>
    <lineage>
        <taxon>Bacteria</taxon>
        <taxon>Pseudomonadati</taxon>
        <taxon>Pseudomonadota</taxon>
        <taxon>Alphaproteobacteria</taxon>
        <taxon>Hyphomicrobiales</taxon>
        <taxon>Rhizobiaceae</taxon>
        <taxon>Rhizobium/Agrobacterium group</taxon>
        <taxon>Rhizobium</taxon>
    </lineage>
</organism>